<accession>A0A2I0AZN4</accession>
<dbReference type="EMBL" id="KZ451934">
    <property type="protein sequence ID" value="PKA60986.1"/>
    <property type="molecule type" value="Genomic_DNA"/>
</dbReference>
<proteinExistence type="predicted"/>
<name>A0A2I0AZN4_9ASPA</name>
<gene>
    <name evidence="1" type="ORF">AXF42_Ash019975</name>
</gene>
<evidence type="ECO:0000313" key="2">
    <source>
        <dbReference type="Proteomes" id="UP000236161"/>
    </source>
</evidence>
<sequence length="55" mass="6056">MKRRRPFSRFTKSLKLFHSPDSLKLQATAADTISCAAATSLQSTATIGGSKWKTR</sequence>
<dbReference type="AlphaFoldDB" id="A0A2I0AZN4"/>
<dbReference type="Proteomes" id="UP000236161">
    <property type="component" value="Unassembled WGS sequence"/>
</dbReference>
<protein>
    <submittedName>
        <fullName evidence="1">Uncharacterized protein</fullName>
    </submittedName>
</protein>
<organism evidence="1 2">
    <name type="scientific">Apostasia shenzhenica</name>
    <dbReference type="NCBI Taxonomy" id="1088818"/>
    <lineage>
        <taxon>Eukaryota</taxon>
        <taxon>Viridiplantae</taxon>
        <taxon>Streptophyta</taxon>
        <taxon>Embryophyta</taxon>
        <taxon>Tracheophyta</taxon>
        <taxon>Spermatophyta</taxon>
        <taxon>Magnoliopsida</taxon>
        <taxon>Liliopsida</taxon>
        <taxon>Asparagales</taxon>
        <taxon>Orchidaceae</taxon>
        <taxon>Apostasioideae</taxon>
        <taxon>Apostasia</taxon>
    </lineage>
</organism>
<reference evidence="1 2" key="1">
    <citation type="journal article" date="2017" name="Nature">
        <title>The Apostasia genome and the evolution of orchids.</title>
        <authorList>
            <person name="Zhang G.Q."/>
            <person name="Liu K.W."/>
            <person name="Li Z."/>
            <person name="Lohaus R."/>
            <person name="Hsiao Y.Y."/>
            <person name="Niu S.C."/>
            <person name="Wang J.Y."/>
            <person name="Lin Y.C."/>
            <person name="Xu Q."/>
            <person name="Chen L.J."/>
            <person name="Yoshida K."/>
            <person name="Fujiwara S."/>
            <person name="Wang Z.W."/>
            <person name="Zhang Y.Q."/>
            <person name="Mitsuda N."/>
            <person name="Wang M."/>
            <person name="Liu G.H."/>
            <person name="Pecoraro L."/>
            <person name="Huang H.X."/>
            <person name="Xiao X.J."/>
            <person name="Lin M."/>
            <person name="Wu X.Y."/>
            <person name="Wu W.L."/>
            <person name="Chen Y.Y."/>
            <person name="Chang S.B."/>
            <person name="Sakamoto S."/>
            <person name="Ohme-Takagi M."/>
            <person name="Yagi M."/>
            <person name="Zeng S.J."/>
            <person name="Shen C.Y."/>
            <person name="Yeh C.M."/>
            <person name="Luo Y.B."/>
            <person name="Tsai W.C."/>
            <person name="Van de Peer Y."/>
            <person name="Liu Z.J."/>
        </authorList>
    </citation>
    <scope>NUCLEOTIDE SEQUENCE [LARGE SCALE GENOMIC DNA]</scope>
    <source>
        <strain evidence="2">cv. Shenzhen</strain>
        <tissue evidence="1">Stem</tissue>
    </source>
</reference>
<evidence type="ECO:0000313" key="1">
    <source>
        <dbReference type="EMBL" id="PKA60986.1"/>
    </source>
</evidence>
<keyword evidence="2" id="KW-1185">Reference proteome</keyword>